<feature type="non-terminal residue" evidence="1">
    <location>
        <position position="1"/>
    </location>
</feature>
<name>A0A3A1PBF9_9SPHN</name>
<dbReference type="AlphaFoldDB" id="A0A3A1PBF9"/>
<comment type="caution">
    <text evidence="1">The sequence shown here is derived from an EMBL/GenBank/DDBJ whole genome shotgun (WGS) entry which is preliminary data.</text>
</comment>
<keyword evidence="2" id="KW-1185">Reference proteome</keyword>
<dbReference type="Gene3D" id="1.10.150.20">
    <property type="entry name" value="5' to 3' exonuclease, C-terminal subdomain"/>
    <property type="match status" value="1"/>
</dbReference>
<gene>
    <name evidence="1" type="ORF">D2V17_04920</name>
</gene>
<protein>
    <recommendedName>
        <fullName evidence="3">50S ribosomal protein L21</fullName>
    </recommendedName>
</protein>
<organism evidence="1 2">
    <name type="scientific">Aurantiacibacter xanthus</name>
    <dbReference type="NCBI Taxonomy" id="1784712"/>
    <lineage>
        <taxon>Bacteria</taxon>
        <taxon>Pseudomonadati</taxon>
        <taxon>Pseudomonadota</taxon>
        <taxon>Alphaproteobacteria</taxon>
        <taxon>Sphingomonadales</taxon>
        <taxon>Erythrobacteraceae</taxon>
        <taxon>Aurantiacibacter</taxon>
    </lineage>
</organism>
<dbReference type="Proteomes" id="UP000265366">
    <property type="component" value="Unassembled WGS sequence"/>
</dbReference>
<evidence type="ECO:0008006" key="3">
    <source>
        <dbReference type="Google" id="ProtNLM"/>
    </source>
</evidence>
<evidence type="ECO:0000313" key="1">
    <source>
        <dbReference type="EMBL" id="RIV90093.1"/>
    </source>
</evidence>
<sequence>PAPVATAPTPAAGGDVARLKGVGPKLVALLADLGVTSVAQIAAWDDAEIDRIDAQLGRFSGRIRRDAWVEQARLIVGGDTTAYESRFGKG</sequence>
<reference evidence="1 2" key="1">
    <citation type="submission" date="2018-08" db="EMBL/GenBank/DDBJ databases">
        <title>Erythrobacter zhengii sp.nov., a bacterium isolated from deep-sea sediment.</title>
        <authorList>
            <person name="Fang C."/>
            <person name="Wu Y.-H."/>
            <person name="Sun C."/>
            <person name="Wang H."/>
            <person name="Cheng H."/>
            <person name="Meng F.-X."/>
            <person name="Wang C.-S."/>
            <person name="Xu X.-W."/>
        </authorList>
    </citation>
    <scope>NUCLEOTIDE SEQUENCE [LARGE SCALE GENOMIC DNA]</scope>
    <source>
        <strain evidence="1 2">CCTCC AB 2015396</strain>
    </source>
</reference>
<evidence type="ECO:0000313" key="2">
    <source>
        <dbReference type="Proteomes" id="UP000265366"/>
    </source>
</evidence>
<proteinExistence type="predicted"/>
<accession>A0A3A1PBF9</accession>
<dbReference type="EMBL" id="QXFM01000050">
    <property type="protein sequence ID" value="RIV90093.1"/>
    <property type="molecule type" value="Genomic_DNA"/>
</dbReference>